<name>A0A5N5HC91_9ROSA</name>
<accession>A0A5N5HC91</accession>
<reference evidence="1 2" key="1">
    <citation type="submission" date="2019-09" db="EMBL/GenBank/DDBJ databases">
        <authorList>
            <person name="Ou C."/>
        </authorList>
    </citation>
    <scope>NUCLEOTIDE SEQUENCE [LARGE SCALE GENOMIC DNA]</scope>
    <source>
        <strain evidence="1">S2</strain>
        <tissue evidence="1">Leaf</tissue>
    </source>
</reference>
<reference evidence="2" key="2">
    <citation type="submission" date="2019-10" db="EMBL/GenBank/DDBJ databases">
        <title>A de novo genome assembly of a pear dwarfing rootstock.</title>
        <authorList>
            <person name="Wang F."/>
            <person name="Wang J."/>
            <person name="Li S."/>
            <person name="Zhang Y."/>
            <person name="Fang M."/>
            <person name="Ma L."/>
            <person name="Zhao Y."/>
            <person name="Jiang S."/>
        </authorList>
    </citation>
    <scope>NUCLEOTIDE SEQUENCE [LARGE SCALE GENOMIC DNA]</scope>
</reference>
<evidence type="ECO:0000313" key="2">
    <source>
        <dbReference type="Proteomes" id="UP000327157"/>
    </source>
</evidence>
<sequence length="119" mass="13496">MSHHKLKSGIFAQNRYAFVSDATSKDESKGVANADHDSEATPLFEPKGKAKIGYHAHEYEFVSKQQFEEFSAMMDVRLRIVIEELEGEWCACMELAAEVERFRGDAAVKLFDKPPLISR</sequence>
<proteinExistence type="predicted"/>
<organism evidence="1 2">
    <name type="scientific">Pyrus ussuriensis x Pyrus communis</name>
    <dbReference type="NCBI Taxonomy" id="2448454"/>
    <lineage>
        <taxon>Eukaryota</taxon>
        <taxon>Viridiplantae</taxon>
        <taxon>Streptophyta</taxon>
        <taxon>Embryophyta</taxon>
        <taxon>Tracheophyta</taxon>
        <taxon>Spermatophyta</taxon>
        <taxon>Magnoliopsida</taxon>
        <taxon>eudicotyledons</taxon>
        <taxon>Gunneridae</taxon>
        <taxon>Pentapetalae</taxon>
        <taxon>rosids</taxon>
        <taxon>fabids</taxon>
        <taxon>Rosales</taxon>
        <taxon>Rosaceae</taxon>
        <taxon>Amygdaloideae</taxon>
        <taxon>Maleae</taxon>
        <taxon>Pyrus</taxon>
    </lineage>
</organism>
<dbReference type="EMBL" id="SMOL01000160">
    <property type="protein sequence ID" value="KAB2625495.1"/>
    <property type="molecule type" value="Genomic_DNA"/>
</dbReference>
<protein>
    <submittedName>
        <fullName evidence="1">Uncharacterized protein</fullName>
    </submittedName>
</protein>
<keyword evidence="2" id="KW-1185">Reference proteome</keyword>
<dbReference type="AlphaFoldDB" id="A0A5N5HC91"/>
<reference evidence="1 2" key="3">
    <citation type="submission" date="2019-11" db="EMBL/GenBank/DDBJ databases">
        <title>A de novo genome assembly of a pear dwarfing rootstock.</title>
        <authorList>
            <person name="Wang F."/>
            <person name="Wang J."/>
            <person name="Li S."/>
            <person name="Zhang Y."/>
            <person name="Fang M."/>
            <person name="Ma L."/>
            <person name="Zhao Y."/>
            <person name="Jiang S."/>
        </authorList>
    </citation>
    <scope>NUCLEOTIDE SEQUENCE [LARGE SCALE GENOMIC DNA]</scope>
    <source>
        <strain evidence="1">S2</strain>
        <tissue evidence="1">Leaf</tissue>
    </source>
</reference>
<comment type="caution">
    <text evidence="1">The sequence shown here is derived from an EMBL/GenBank/DDBJ whole genome shotgun (WGS) entry which is preliminary data.</text>
</comment>
<dbReference type="Proteomes" id="UP000327157">
    <property type="component" value="Chromosome 16"/>
</dbReference>
<evidence type="ECO:0000313" key="1">
    <source>
        <dbReference type="EMBL" id="KAB2625495.1"/>
    </source>
</evidence>
<gene>
    <name evidence="1" type="ORF">D8674_017155</name>
</gene>